<dbReference type="GO" id="GO:0016788">
    <property type="term" value="F:hydrolase activity, acting on ester bonds"/>
    <property type="evidence" value="ECO:0007669"/>
    <property type="project" value="InterPro"/>
</dbReference>
<evidence type="ECO:0000313" key="1">
    <source>
        <dbReference type="EMBL" id="ERK72194.1"/>
    </source>
</evidence>
<proteinExistence type="predicted"/>
<evidence type="ECO:0000313" key="2">
    <source>
        <dbReference type="Proteomes" id="UP000016605"/>
    </source>
</evidence>
<dbReference type="EMBL" id="AWVQ01000173">
    <property type="protein sequence ID" value="ERK72194.1"/>
    <property type="molecule type" value="Genomic_DNA"/>
</dbReference>
<organism evidence="1 2">
    <name type="scientific">Leifsonia aquatica ATCC 14665</name>
    <dbReference type="NCBI Taxonomy" id="1358026"/>
    <lineage>
        <taxon>Bacteria</taxon>
        <taxon>Bacillati</taxon>
        <taxon>Actinomycetota</taxon>
        <taxon>Actinomycetes</taxon>
        <taxon>Micrococcales</taxon>
        <taxon>Microbacteriaceae</taxon>
        <taxon>Leifsonia</taxon>
    </lineage>
</organism>
<dbReference type="InterPro" id="IPR032466">
    <property type="entry name" value="Metal_Hydrolase"/>
</dbReference>
<dbReference type="PANTHER" id="PTHR46124">
    <property type="entry name" value="D-AMINOACYL-TRNA DEACYLASE"/>
    <property type="match status" value="1"/>
</dbReference>
<dbReference type="HOGENOM" id="CLU_031506_5_1_11"/>
<dbReference type="Gene3D" id="3.20.20.140">
    <property type="entry name" value="Metal-dependent hydrolases"/>
    <property type="match status" value="1"/>
</dbReference>
<dbReference type="Pfam" id="PF01026">
    <property type="entry name" value="TatD_DNase"/>
    <property type="match status" value="1"/>
</dbReference>
<dbReference type="Proteomes" id="UP000016605">
    <property type="component" value="Unassembled WGS sequence"/>
</dbReference>
<gene>
    <name evidence="1" type="ORF">N136_01452</name>
</gene>
<dbReference type="AlphaFoldDB" id="U2RUH0"/>
<sequence length="250" mass="27686">MDMYNFPALDCHAHVAHDVTQAQVKSLEGAIIFAMTRSLNEFHAATSNRQRGLVWAIGTHPANASSLNQWSGDRFRRLAKLSPIIGEVGLDRRGDLEAQARIFREVLVNAGASLISVHSTGRTREVINALEKNSHPGVILHWFLGNPQEVSRAAALGCFFSVNAAMSDAQLTALPLDRVLPETDFPSSRTRTGARVPGDVRALEKTVARLTRKDVGEVRELWYRNLRRLSLQAEVVHRLPLELADALERA</sequence>
<reference evidence="1 2" key="1">
    <citation type="submission" date="2013-08" db="EMBL/GenBank/DDBJ databases">
        <authorList>
            <person name="Weinstock G."/>
            <person name="Sodergren E."/>
            <person name="Wylie T."/>
            <person name="Fulton L."/>
            <person name="Fulton R."/>
            <person name="Fronick C."/>
            <person name="O'Laughlin M."/>
            <person name="Godfrey J."/>
            <person name="Miner T."/>
            <person name="Herter B."/>
            <person name="Appelbaum E."/>
            <person name="Cordes M."/>
            <person name="Lek S."/>
            <person name="Wollam A."/>
            <person name="Pepin K.H."/>
            <person name="Palsikar V.B."/>
            <person name="Mitreva M."/>
            <person name="Wilson R.K."/>
        </authorList>
    </citation>
    <scope>NUCLEOTIDE SEQUENCE [LARGE SCALE GENOMIC DNA]</scope>
    <source>
        <strain evidence="1 2">ATCC 14665</strain>
    </source>
</reference>
<protein>
    <submittedName>
        <fullName evidence="1">Hydrolase, TatD family</fullName>
    </submittedName>
</protein>
<name>U2RUH0_LEIAQ</name>
<dbReference type="SUPFAM" id="SSF51556">
    <property type="entry name" value="Metallo-dependent hydrolases"/>
    <property type="match status" value="1"/>
</dbReference>
<dbReference type="PANTHER" id="PTHR46124:SF2">
    <property type="entry name" value="D-AMINOACYL-TRNA DEACYLASE"/>
    <property type="match status" value="1"/>
</dbReference>
<accession>U2RUH0</accession>
<keyword evidence="1" id="KW-0378">Hydrolase</keyword>
<dbReference type="InterPro" id="IPR001130">
    <property type="entry name" value="TatD-like"/>
</dbReference>
<comment type="caution">
    <text evidence="1">The sequence shown here is derived from an EMBL/GenBank/DDBJ whole genome shotgun (WGS) entry which is preliminary data.</text>
</comment>